<organism evidence="4 5">
    <name type="scientific">Blastocystis sp. subtype 1 (strain ATCC 50177 / NandII)</name>
    <dbReference type="NCBI Taxonomy" id="478820"/>
    <lineage>
        <taxon>Eukaryota</taxon>
        <taxon>Sar</taxon>
        <taxon>Stramenopiles</taxon>
        <taxon>Bigyra</taxon>
        <taxon>Opalozoa</taxon>
        <taxon>Opalinata</taxon>
        <taxon>Blastocystidae</taxon>
        <taxon>Blastocystis</taxon>
    </lineage>
</organism>
<dbReference type="PANTHER" id="PTHR13326">
    <property type="entry name" value="TRNA PSEUDOURIDINE SYNTHASE D"/>
    <property type="match status" value="1"/>
</dbReference>
<dbReference type="CDD" id="cd02576">
    <property type="entry name" value="PseudoU_synth_ScPUS7"/>
    <property type="match status" value="1"/>
</dbReference>
<dbReference type="GO" id="GO:0003723">
    <property type="term" value="F:RNA binding"/>
    <property type="evidence" value="ECO:0007669"/>
    <property type="project" value="InterPro"/>
</dbReference>
<accession>A0A196SEV2</accession>
<evidence type="ECO:0000256" key="1">
    <source>
        <dbReference type="ARBA" id="ARBA00007953"/>
    </source>
</evidence>
<dbReference type="GO" id="GO:0005634">
    <property type="term" value="C:nucleus"/>
    <property type="evidence" value="ECO:0007669"/>
    <property type="project" value="TreeGrafter"/>
</dbReference>
<keyword evidence="5" id="KW-1185">Reference proteome</keyword>
<dbReference type="InterPro" id="IPR056963">
    <property type="entry name" value="PUS7L_N"/>
</dbReference>
<evidence type="ECO:0000313" key="5">
    <source>
        <dbReference type="Proteomes" id="UP000078348"/>
    </source>
</evidence>
<dbReference type="AlphaFoldDB" id="A0A196SEV2"/>
<proteinExistence type="inferred from homology"/>
<evidence type="ECO:0000256" key="2">
    <source>
        <dbReference type="ARBA" id="ARBA00023235"/>
    </source>
</evidence>
<evidence type="ECO:0000313" key="4">
    <source>
        <dbReference type="EMBL" id="OAO14851.1"/>
    </source>
</evidence>
<dbReference type="Proteomes" id="UP000078348">
    <property type="component" value="Unassembled WGS sequence"/>
</dbReference>
<dbReference type="PROSITE" id="PS50984">
    <property type="entry name" value="TRUD"/>
    <property type="match status" value="1"/>
</dbReference>
<dbReference type="Pfam" id="PF23943">
    <property type="entry name" value="PUS7L_N"/>
    <property type="match status" value="1"/>
</dbReference>
<dbReference type="InterPro" id="IPR042214">
    <property type="entry name" value="TruD_catalytic"/>
</dbReference>
<feature type="domain" description="TRUD" evidence="3">
    <location>
        <begin position="268"/>
        <end position="500"/>
    </location>
</feature>
<dbReference type="Gene3D" id="3.30.2350.20">
    <property type="entry name" value="TruD, catalytic domain"/>
    <property type="match status" value="2"/>
</dbReference>
<dbReference type="GO" id="GO:0009982">
    <property type="term" value="F:pseudouridine synthase activity"/>
    <property type="evidence" value="ECO:0007669"/>
    <property type="project" value="InterPro"/>
</dbReference>
<dbReference type="InterPro" id="IPR011760">
    <property type="entry name" value="PsdUridine_synth_TruD_insert"/>
</dbReference>
<reference evidence="4 5" key="1">
    <citation type="submission" date="2016-05" db="EMBL/GenBank/DDBJ databases">
        <title>Nuclear genome of Blastocystis sp. subtype 1 NandII.</title>
        <authorList>
            <person name="Gentekaki E."/>
            <person name="Curtis B."/>
            <person name="Stairs C."/>
            <person name="Eme L."/>
            <person name="Herman E."/>
            <person name="Klimes V."/>
            <person name="Arias M.C."/>
            <person name="Elias M."/>
            <person name="Hilliou F."/>
            <person name="Klute M."/>
            <person name="Malik S.-B."/>
            <person name="Pightling A."/>
            <person name="Rachubinski R."/>
            <person name="Salas D."/>
            <person name="Schlacht A."/>
            <person name="Suga H."/>
            <person name="Archibald J."/>
            <person name="Ball S.G."/>
            <person name="Clark G."/>
            <person name="Dacks J."/>
            <person name="Van Der Giezen M."/>
            <person name="Tsaousis A."/>
            <person name="Roger A."/>
        </authorList>
    </citation>
    <scope>NUCLEOTIDE SEQUENCE [LARGE SCALE GENOMIC DNA]</scope>
    <source>
        <strain evidence="5">ATCC 50177 / NandII</strain>
    </source>
</reference>
<name>A0A196SEV2_BLAHN</name>
<dbReference type="PIRSF" id="PIRSF037016">
    <property type="entry name" value="Pseudouridin_synth_euk_prd"/>
    <property type="match status" value="1"/>
</dbReference>
<dbReference type="Pfam" id="PF01142">
    <property type="entry name" value="TruD"/>
    <property type="match status" value="1"/>
</dbReference>
<gene>
    <name evidence="4" type="ORF">AV274_3556</name>
</gene>
<comment type="caution">
    <text evidence="4">The sequence shown here is derived from an EMBL/GenBank/DDBJ whole genome shotgun (WGS) entry which is preliminary data.</text>
</comment>
<comment type="similarity">
    <text evidence="1">Belongs to the pseudouridine synthase TruD family.</text>
</comment>
<dbReference type="GO" id="GO:0001522">
    <property type="term" value="P:pseudouridine synthesis"/>
    <property type="evidence" value="ECO:0007669"/>
    <property type="project" value="InterPro"/>
</dbReference>
<dbReference type="OrthoDB" id="447290at2759"/>
<keyword evidence="2" id="KW-0413">Isomerase</keyword>
<dbReference type="PANTHER" id="PTHR13326:SF21">
    <property type="entry name" value="PSEUDOURIDYLATE SYNTHASE PUS7L"/>
    <property type="match status" value="1"/>
</dbReference>
<evidence type="ECO:0000259" key="3">
    <source>
        <dbReference type="PROSITE" id="PS50984"/>
    </source>
</evidence>
<dbReference type="InterPro" id="IPR001656">
    <property type="entry name" value="PsdUridine_synth_TruD"/>
</dbReference>
<dbReference type="EMBL" id="LXWW01000210">
    <property type="protein sequence ID" value="OAO14851.1"/>
    <property type="molecule type" value="Genomic_DNA"/>
</dbReference>
<protein>
    <submittedName>
        <fullName evidence="4">Pseudouridylate synthase 7</fullName>
    </submittedName>
</protein>
<dbReference type="SUPFAM" id="SSF55120">
    <property type="entry name" value="Pseudouridine synthase"/>
    <property type="match status" value="1"/>
</dbReference>
<sequence length="559" mass="62651">MLAFFSRAVQSGCSEHFVLECPDNRKLHPDELSRLSAEYPYVAIQSRAGSVDFSRNPKTDELIGIVGEKEALAIFKFIIASRTSKEDTIHQYDLPSLQDKDHRRQFHLFIKLNYPFVSTKTEAGIISLTIRPSRKRQNRPQPNPRKRSRVTFSGALHFTLMKKNVEQLAFTTRLSQLLRVNEHAICFAGIKDKRAVTYQFGSVRGATAEALAAAVRDYPNVAVSDFHYEKQGLEVGHLWGNHFVIALRGIDSPATSMRSSLLRVGRDGFVNYFGAQRLGTRDATSSVTAGVGHLLITRQYKQCLQALLTPSLTFTDASSTEALECFRDCGDAKKAARALPPSAHTLHALLRGVHRYGCASILQSAAAPSEKEEELLLAVLKEIPTEMARFYVKALQSLLFNRVLQWRVEHFGTKVLAGDLVVGEEGKCRAVTEEDLVGNAVSVYDVVLPLFGWDVRLPENAVGEEYDRLLRTYLHCSMKELKKGENGFMPNGAYRSIAAKPFDVQYRFDESEEWLDVENDRPLDGVKPVLQLSFRLKKGLYATTMINEMTNGGAVETWN</sequence>
<dbReference type="STRING" id="478820.A0A196SEV2"/>
<dbReference type="InterPro" id="IPR020103">
    <property type="entry name" value="PsdUridine_synth_cat_dom_sf"/>
</dbReference>